<feature type="chain" id="PRO_5013046819" evidence="3">
    <location>
        <begin position="29"/>
        <end position="383"/>
    </location>
</feature>
<dbReference type="InterPro" id="IPR004104">
    <property type="entry name" value="Gfo/Idh/MocA-like_OxRdtase_C"/>
</dbReference>
<dbReference type="Gene3D" id="3.30.360.10">
    <property type="entry name" value="Dihydrodipicolinate Reductase, domain 2"/>
    <property type="match status" value="1"/>
</dbReference>
<feature type="domain" description="GFO/IDH/MocA-like oxidoreductase" evidence="6">
    <location>
        <begin position="194"/>
        <end position="293"/>
    </location>
</feature>
<protein>
    <submittedName>
        <fullName evidence="7">Predicted dehydrogenase</fullName>
    </submittedName>
</protein>
<dbReference type="Pfam" id="PF22725">
    <property type="entry name" value="GFO_IDH_MocA_C3"/>
    <property type="match status" value="1"/>
</dbReference>
<dbReference type="InterPro" id="IPR008354">
    <property type="entry name" value="Glc-Fru_OxRdtase_bac"/>
</dbReference>
<dbReference type="STRING" id="688867.SAMN05660236_1200"/>
<accession>A0A1T5JL47</accession>
<evidence type="ECO:0000313" key="7">
    <source>
        <dbReference type="EMBL" id="SKC51972.1"/>
    </source>
</evidence>
<dbReference type="InterPro" id="IPR036291">
    <property type="entry name" value="NAD(P)-bd_dom_sf"/>
</dbReference>
<dbReference type="EMBL" id="FUZU01000001">
    <property type="protein sequence ID" value="SKC51972.1"/>
    <property type="molecule type" value="Genomic_DNA"/>
</dbReference>
<evidence type="ECO:0000313" key="8">
    <source>
        <dbReference type="Proteomes" id="UP000190961"/>
    </source>
</evidence>
<keyword evidence="3" id="KW-0732">Signal</keyword>
<name>A0A1T5JL47_9BACT</name>
<dbReference type="InterPro" id="IPR055170">
    <property type="entry name" value="GFO_IDH_MocA-like_dom"/>
</dbReference>
<dbReference type="Proteomes" id="UP000190961">
    <property type="component" value="Unassembled WGS sequence"/>
</dbReference>
<dbReference type="OrthoDB" id="9795543at2"/>
<evidence type="ECO:0000259" key="6">
    <source>
        <dbReference type="Pfam" id="PF22725"/>
    </source>
</evidence>
<evidence type="ECO:0000259" key="4">
    <source>
        <dbReference type="Pfam" id="PF01408"/>
    </source>
</evidence>
<dbReference type="RefSeq" id="WP_079685754.1">
    <property type="nucleotide sequence ID" value="NZ_FUZU01000001.1"/>
</dbReference>
<comment type="similarity">
    <text evidence="1">Belongs to the Gfo/Idh/MocA family.</text>
</comment>
<evidence type="ECO:0000256" key="2">
    <source>
        <dbReference type="ARBA" id="ARBA00023002"/>
    </source>
</evidence>
<feature type="domain" description="Gfo/Idh/MocA-like oxidoreductase C-terminal" evidence="5">
    <location>
        <begin position="332"/>
        <end position="380"/>
    </location>
</feature>
<dbReference type="PANTHER" id="PTHR22604">
    <property type="entry name" value="OXIDOREDUCTASES"/>
    <property type="match status" value="1"/>
</dbReference>
<evidence type="ECO:0000259" key="5">
    <source>
        <dbReference type="Pfam" id="PF02894"/>
    </source>
</evidence>
<organism evidence="7 8">
    <name type="scientific">Ohtaekwangia koreensis</name>
    <dbReference type="NCBI Taxonomy" id="688867"/>
    <lineage>
        <taxon>Bacteria</taxon>
        <taxon>Pseudomonadati</taxon>
        <taxon>Bacteroidota</taxon>
        <taxon>Cytophagia</taxon>
        <taxon>Cytophagales</taxon>
        <taxon>Fulvivirgaceae</taxon>
        <taxon>Ohtaekwangia</taxon>
    </lineage>
</organism>
<gene>
    <name evidence="7" type="ORF">SAMN05660236_1200</name>
</gene>
<feature type="signal peptide" evidence="3">
    <location>
        <begin position="1"/>
        <end position="28"/>
    </location>
</feature>
<dbReference type="GO" id="GO:0000166">
    <property type="term" value="F:nucleotide binding"/>
    <property type="evidence" value="ECO:0007669"/>
    <property type="project" value="InterPro"/>
</dbReference>
<sequence>MNLDYTSSRRKFIQQVSCSIGSSFLAFATPAFSKGFTLQEEAAASAVIQEPTRKLGVALVGLGKYSTDQLAPALQETQRCKLVGIVTGSPDKAEEWKRKYNIPEKNVYSYQNFDSIKDNPAIDIVYVVLPNSMHAEYTIRAAKAGKHVICEKPMAVSVKECEDMIQACKSADRLLSIGYRLHFEPYNLTMTEFAAKKTHGAVKVITAKDGMDIEPGVWRLDKKLAGGGPLMDVGIYCVQGALYTVGKNPIAVTAKEGPKTDMKRFSQVEQSLTWKLEFPGGIVANCECSYAEEMNLLRADAEHGWFELKPAYGYKDLKGETNLGKLNIAQVNQQALQMDDFANCVLQKKKSKVPGEMGLRDVRILTAIYEAARTGKRVELTNL</sequence>
<dbReference type="Gene3D" id="3.40.50.720">
    <property type="entry name" value="NAD(P)-binding Rossmann-like Domain"/>
    <property type="match status" value="1"/>
</dbReference>
<dbReference type="AlphaFoldDB" id="A0A1T5JL47"/>
<keyword evidence="8" id="KW-1185">Reference proteome</keyword>
<dbReference type="InterPro" id="IPR050984">
    <property type="entry name" value="Gfo/Idh/MocA_domain"/>
</dbReference>
<dbReference type="PANTHER" id="PTHR22604:SF105">
    <property type="entry name" value="TRANS-1,2-DIHYDROBENZENE-1,2-DIOL DEHYDROGENASE"/>
    <property type="match status" value="1"/>
</dbReference>
<dbReference type="SUPFAM" id="SSF51735">
    <property type="entry name" value="NAD(P)-binding Rossmann-fold domains"/>
    <property type="match status" value="1"/>
</dbReference>
<keyword evidence="2" id="KW-0560">Oxidoreductase</keyword>
<dbReference type="InterPro" id="IPR000683">
    <property type="entry name" value="Gfo/Idh/MocA-like_OxRdtase_N"/>
</dbReference>
<evidence type="ECO:0000256" key="1">
    <source>
        <dbReference type="ARBA" id="ARBA00010928"/>
    </source>
</evidence>
<reference evidence="7 8" key="1">
    <citation type="submission" date="2017-02" db="EMBL/GenBank/DDBJ databases">
        <authorList>
            <person name="Peterson S.W."/>
        </authorList>
    </citation>
    <scope>NUCLEOTIDE SEQUENCE [LARGE SCALE GENOMIC DNA]</scope>
    <source>
        <strain evidence="7 8">DSM 25262</strain>
    </source>
</reference>
<dbReference type="SUPFAM" id="SSF55347">
    <property type="entry name" value="Glyceraldehyde-3-phosphate dehydrogenase-like, C-terminal domain"/>
    <property type="match status" value="1"/>
</dbReference>
<proteinExistence type="inferred from homology"/>
<dbReference type="GO" id="GO:0016491">
    <property type="term" value="F:oxidoreductase activity"/>
    <property type="evidence" value="ECO:0007669"/>
    <property type="project" value="UniProtKB-KW"/>
</dbReference>
<evidence type="ECO:0000256" key="3">
    <source>
        <dbReference type="SAM" id="SignalP"/>
    </source>
</evidence>
<feature type="domain" description="Gfo/Idh/MocA-like oxidoreductase N-terminal" evidence="4">
    <location>
        <begin position="56"/>
        <end position="179"/>
    </location>
</feature>
<dbReference type="Pfam" id="PF02894">
    <property type="entry name" value="GFO_IDH_MocA_C"/>
    <property type="match status" value="1"/>
</dbReference>
<dbReference type="PRINTS" id="PR01775">
    <property type="entry name" value="GLFROXRDTASE"/>
</dbReference>
<dbReference type="Pfam" id="PF01408">
    <property type="entry name" value="GFO_IDH_MocA"/>
    <property type="match status" value="1"/>
</dbReference>